<evidence type="ECO:0000256" key="4">
    <source>
        <dbReference type="ARBA" id="ARBA00023125"/>
    </source>
</evidence>
<dbReference type="InterPro" id="IPR036388">
    <property type="entry name" value="WH-like_DNA-bd_sf"/>
</dbReference>
<keyword evidence="2" id="KW-0902">Two-component regulatory system</keyword>
<keyword evidence="3" id="KW-0805">Transcription regulation</keyword>
<dbReference type="RefSeq" id="WP_238245059.1">
    <property type="nucleotide sequence ID" value="NZ_BPQP01000049.1"/>
</dbReference>
<dbReference type="PANTHER" id="PTHR48111">
    <property type="entry name" value="REGULATOR OF RPOS"/>
    <property type="match status" value="1"/>
</dbReference>
<dbReference type="InterPro" id="IPR001867">
    <property type="entry name" value="OmpR/PhoB-type_DNA-bd"/>
</dbReference>
<feature type="modified residue" description="4-aspartylphosphate" evidence="7">
    <location>
        <position position="53"/>
    </location>
</feature>
<dbReference type="SMART" id="SM00448">
    <property type="entry name" value="REC"/>
    <property type="match status" value="1"/>
</dbReference>
<dbReference type="PROSITE" id="PS50110">
    <property type="entry name" value="RESPONSE_REGULATORY"/>
    <property type="match status" value="1"/>
</dbReference>
<evidence type="ECO:0000256" key="1">
    <source>
        <dbReference type="ARBA" id="ARBA00022553"/>
    </source>
</evidence>
<evidence type="ECO:0000259" key="10">
    <source>
        <dbReference type="PROSITE" id="PS51755"/>
    </source>
</evidence>
<dbReference type="InterPro" id="IPR039420">
    <property type="entry name" value="WalR-like"/>
</dbReference>
<dbReference type="InterPro" id="IPR011006">
    <property type="entry name" value="CheY-like_superfamily"/>
</dbReference>
<evidence type="ECO:0000256" key="5">
    <source>
        <dbReference type="ARBA" id="ARBA00023163"/>
    </source>
</evidence>
<dbReference type="PANTHER" id="PTHR48111:SF22">
    <property type="entry name" value="REGULATOR OF RPOS"/>
    <property type="match status" value="1"/>
</dbReference>
<evidence type="ECO:0000313" key="12">
    <source>
        <dbReference type="Proteomes" id="UP001055125"/>
    </source>
</evidence>
<feature type="domain" description="Response regulatory" evidence="9">
    <location>
        <begin position="4"/>
        <end position="118"/>
    </location>
</feature>
<evidence type="ECO:0000313" key="11">
    <source>
        <dbReference type="EMBL" id="GJD95933.1"/>
    </source>
</evidence>
<protein>
    <recommendedName>
        <fullName evidence="6">Cell cycle response regulator CtrA</fullName>
    </recommendedName>
</protein>
<dbReference type="InterPro" id="IPR016032">
    <property type="entry name" value="Sig_transdc_resp-reg_C-effctor"/>
</dbReference>
<organism evidence="11 12">
    <name type="scientific">Methylobacterium iners</name>
    <dbReference type="NCBI Taxonomy" id="418707"/>
    <lineage>
        <taxon>Bacteria</taxon>
        <taxon>Pseudomonadati</taxon>
        <taxon>Pseudomonadota</taxon>
        <taxon>Alphaproteobacteria</taxon>
        <taxon>Hyphomicrobiales</taxon>
        <taxon>Methylobacteriaceae</taxon>
        <taxon>Methylobacterium</taxon>
    </lineage>
</organism>
<dbReference type="EMBL" id="BPQP01000049">
    <property type="protein sequence ID" value="GJD95933.1"/>
    <property type="molecule type" value="Genomic_DNA"/>
</dbReference>
<dbReference type="CDD" id="cd00383">
    <property type="entry name" value="trans_reg_C"/>
    <property type="match status" value="1"/>
</dbReference>
<name>A0ABQ4RYK3_9HYPH</name>
<reference evidence="11" key="1">
    <citation type="journal article" date="2021" name="Front. Microbiol.">
        <title>Comprehensive Comparative Genomics and Phenotyping of Methylobacterium Species.</title>
        <authorList>
            <person name="Alessa O."/>
            <person name="Ogura Y."/>
            <person name="Fujitani Y."/>
            <person name="Takami H."/>
            <person name="Hayashi T."/>
            <person name="Sahin N."/>
            <person name="Tani A."/>
        </authorList>
    </citation>
    <scope>NUCLEOTIDE SEQUENCE</scope>
    <source>
        <strain evidence="11">DSM 19015</strain>
    </source>
</reference>
<dbReference type="SMART" id="SM00862">
    <property type="entry name" value="Trans_reg_C"/>
    <property type="match status" value="1"/>
</dbReference>
<evidence type="ECO:0000259" key="9">
    <source>
        <dbReference type="PROSITE" id="PS50110"/>
    </source>
</evidence>
<evidence type="ECO:0000256" key="7">
    <source>
        <dbReference type="PROSITE-ProRule" id="PRU00169"/>
    </source>
</evidence>
<comment type="caution">
    <text evidence="11">The sequence shown here is derived from an EMBL/GenBank/DDBJ whole genome shotgun (WGS) entry which is preliminary data.</text>
</comment>
<dbReference type="SUPFAM" id="SSF46894">
    <property type="entry name" value="C-terminal effector domain of the bipartite response regulators"/>
    <property type="match status" value="1"/>
</dbReference>
<proteinExistence type="predicted"/>
<feature type="domain" description="OmpR/PhoB-type" evidence="10">
    <location>
        <begin position="132"/>
        <end position="230"/>
    </location>
</feature>
<keyword evidence="1 7" id="KW-0597">Phosphoprotein</keyword>
<feature type="DNA-binding region" description="OmpR/PhoB-type" evidence="8">
    <location>
        <begin position="132"/>
        <end position="230"/>
    </location>
</feature>
<evidence type="ECO:0000256" key="8">
    <source>
        <dbReference type="PROSITE-ProRule" id="PRU01091"/>
    </source>
</evidence>
<dbReference type="InterPro" id="IPR001789">
    <property type="entry name" value="Sig_transdc_resp-reg_receiver"/>
</dbReference>
<evidence type="ECO:0000256" key="3">
    <source>
        <dbReference type="ARBA" id="ARBA00023015"/>
    </source>
</evidence>
<evidence type="ECO:0000256" key="2">
    <source>
        <dbReference type="ARBA" id="ARBA00023012"/>
    </source>
</evidence>
<dbReference type="Gene3D" id="1.10.10.10">
    <property type="entry name" value="Winged helix-like DNA-binding domain superfamily/Winged helix DNA-binding domain"/>
    <property type="match status" value="1"/>
</dbReference>
<evidence type="ECO:0000256" key="6">
    <source>
        <dbReference type="ARBA" id="ARBA00040524"/>
    </source>
</evidence>
<sequence length="251" mass="27765">MAVKMLLVEDDRRVASFVARGLEAEGYAVELARDGREALAMARSNPYDLMILDRMIPHIDGLQVCRTLREEGCESRILMLTAKDGLQDKIDGLTGGADDYLTKPFAFDEFLARITALIRRSRQEARATGAQAPMLSVGNLRLDVGGKRAWRGDREIPLTGREYALLVYLMENAETVVSRSRLLSDVWNLGFDPGSKLVDVYIRYLRRKVDPDGAPPMIRTVRGFGYMIAAASEEADLPGNGPSEKPTDGEG</sequence>
<dbReference type="SUPFAM" id="SSF52172">
    <property type="entry name" value="CheY-like"/>
    <property type="match status" value="1"/>
</dbReference>
<dbReference type="Gene3D" id="6.10.250.690">
    <property type="match status" value="1"/>
</dbReference>
<keyword evidence="5" id="KW-0804">Transcription</keyword>
<dbReference type="Pfam" id="PF00072">
    <property type="entry name" value="Response_reg"/>
    <property type="match status" value="1"/>
</dbReference>
<reference evidence="11" key="2">
    <citation type="submission" date="2021-08" db="EMBL/GenBank/DDBJ databases">
        <authorList>
            <person name="Tani A."/>
            <person name="Ola A."/>
            <person name="Ogura Y."/>
            <person name="Katsura K."/>
            <person name="Hayashi T."/>
        </authorList>
    </citation>
    <scope>NUCLEOTIDE SEQUENCE</scope>
    <source>
        <strain evidence="11">DSM 19015</strain>
    </source>
</reference>
<accession>A0ABQ4RYK3</accession>
<dbReference type="Pfam" id="PF00486">
    <property type="entry name" value="Trans_reg_C"/>
    <property type="match status" value="1"/>
</dbReference>
<keyword evidence="4 8" id="KW-0238">DNA-binding</keyword>
<dbReference type="Gene3D" id="3.40.50.2300">
    <property type="match status" value="1"/>
</dbReference>
<keyword evidence="12" id="KW-1185">Reference proteome</keyword>
<dbReference type="Proteomes" id="UP001055125">
    <property type="component" value="Unassembled WGS sequence"/>
</dbReference>
<gene>
    <name evidence="11" type="primary">mprA</name>
    <name evidence="11" type="ORF">OCOJLMKI_3150</name>
</gene>
<dbReference type="PROSITE" id="PS51755">
    <property type="entry name" value="OMPR_PHOB"/>
    <property type="match status" value="1"/>
</dbReference>